<dbReference type="EMBL" id="JBHTKN010000001">
    <property type="protein sequence ID" value="MFD1041398.1"/>
    <property type="molecule type" value="Genomic_DNA"/>
</dbReference>
<dbReference type="RefSeq" id="WP_162378412.1">
    <property type="nucleotide sequence ID" value="NZ_JBHTKN010000001.1"/>
</dbReference>
<comment type="caution">
    <text evidence="1">The sequence shown here is derived from an EMBL/GenBank/DDBJ whole genome shotgun (WGS) entry which is preliminary data.</text>
</comment>
<evidence type="ECO:0000313" key="1">
    <source>
        <dbReference type="EMBL" id="MFD1041398.1"/>
    </source>
</evidence>
<dbReference type="Proteomes" id="UP001597033">
    <property type="component" value="Unassembled WGS sequence"/>
</dbReference>
<protein>
    <submittedName>
        <fullName evidence="1">Uncharacterized protein</fullName>
    </submittedName>
</protein>
<evidence type="ECO:0000313" key="2">
    <source>
        <dbReference type="Proteomes" id="UP001597033"/>
    </source>
</evidence>
<accession>A0ABW3LUB1</accession>
<keyword evidence="2" id="KW-1185">Reference proteome</keyword>
<organism evidence="1 2">
    <name type="scientific">Pseudoxanthomonas kaohsiungensis</name>
    <dbReference type="NCBI Taxonomy" id="283923"/>
    <lineage>
        <taxon>Bacteria</taxon>
        <taxon>Pseudomonadati</taxon>
        <taxon>Pseudomonadota</taxon>
        <taxon>Gammaproteobacteria</taxon>
        <taxon>Lysobacterales</taxon>
        <taxon>Lysobacteraceae</taxon>
        <taxon>Pseudoxanthomonas</taxon>
    </lineage>
</organism>
<name>A0ABW3LUB1_9GAMM</name>
<proteinExistence type="predicted"/>
<sequence>MDQRLLVVRREHGGGTLLDCGRPLAWYPSVAAALAVAATLADASALRGGQPARVELRARHSSWLQTAGC</sequence>
<reference evidence="2" key="1">
    <citation type="journal article" date="2019" name="Int. J. Syst. Evol. Microbiol.">
        <title>The Global Catalogue of Microorganisms (GCM) 10K type strain sequencing project: providing services to taxonomists for standard genome sequencing and annotation.</title>
        <authorList>
            <consortium name="The Broad Institute Genomics Platform"/>
            <consortium name="The Broad Institute Genome Sequencing Center for Infectious Disease"/>
            <person name="Wu L."/>
            <person name="Ma J."/>
        </authorList>
    </citation>
    <scope>NUCLEOTIDE SEQUENCE [LARGE SCALE GENOMIC DNA]</scope>
    <source>
        <strain evidence="2">CCUG 55854</strain>
    </source>
</reference>
<gene>
    <name evidence="1" type="ORF">ACFQ2N_03420</name>
</gene>